<evidence type="ECO:0000313" key="2">
    <source>
        <dbReference type="EMBL" id="MEN1944967.1"/>
    </source>
</evidence>
<keyword evidence="1" id="KW-0472">Membrane</keyword>
<name>A0ABU9VYZ8_9MICO</name>
<protein>
    <recommendedName>
        <fullName evidence="4">Multidrug ABC transporter ATPase</fullName>
    </recommendedName>
</protein>
<keyword evidence="1" id="KW-1133">Transmembrane helix</keyword>
<accession>A0ABU9VYZ8</accession>
<dbReference type="RefSeq" id="WP_342110638.1">
    <property type="nucleotide sequence ID" value="NZ_JBCAUN010000001.1"/>
</dbReference>
<proteinExistence type="predicted"/>
<sequence length="88" mass="9093">MTSEPTSPGKHRLERALTSMAGTTVALGVLAIVVLLIGKAVGADLSGGVWPVVLVIPLIALPIGVLFIIAFVIVSGMRRSREAKSSQS</sequence>
<evidence type="ECO:0008006" key="4">
    <source>
        <dbReference type="Google" id="ProtNLM"/>
    </source>
</evidence>
<dbReference type="Proteomes" id="UP001425155">
    <property type="component" value="Unassembled WGS sequence"/>
</dbReference>
<evidence type="ECO:0000313" key="3">
    <source>
        <dbReference type="Proteomes" id="UP001425155"/>
    </source>
</evidence>
<dbReference type="EMBL" id="JBCLVG010000001">
    <property type="protein sequence ID" value="MEN1944967.1"/>
    <property type="molecule type" value="Genomic_DNA"/>
</dbReference>
<comment type="caution">
    <text evidence="2">The sequence shown here is derived from an EMBL/GenBank/DDBJ whole genome shotgun (WGS) entry which is preliminary data.</text>
</comment>
<keyword evidence="1" id="KW-0812">Transmembrane</keyword>
<organism evidence="2 3">
    <name type="scientific">Leifsonia stereocauli</name>
    <dbReference type="NCBI Taxonomy" id="3134136"/>
    <lineage>
        <taxon>Bacteria</taxon>
        <taxon>Bacillati</taxon>
        <taxon>Actinomycetota</taxon>
        <taxon>Actinomycetes</taxon>
        <taxon>Micrococcales</taxon>
        <taxon>Microbacteriaceae</taxon>
        <taxon>Leifsonia</taxon>
    </lineage>
</organism>
<evidence type="ECO:0000256" key="1">
    <source>
        <dbReference type="SAM" id="Phobius"/>
    </source>
</evidence>
<keyword evidence="3" id="KW-1185">Reference proteome</keyword>
<gene>
    <name evidence="2" type="ORF">WJX64_00245</name>
</gene>
<feature type="transmembrane region" description="Helical" evidence="1">
    <location>
        <begin position="16"/>
        <end position="37"/>
    </location>
</feature>
<reference evidence="2 3" key="1">
    <citation type="submission" date="2024-03" db="EMBL/GenBank/DDBJ databases">
        <title>YIM 134122 draft genome.</title>
        <authorList>
            <person name="Zuo S."/>
            <person name="Xiong L."/>
        </authorList>
    </citation>
    <scope>NUCLEOTIDE SEQUENCE [LARGE SCALE GENOMIC DNA]</scope>
    <source>
        <strain evidence="2 3">YIM 134122</strain>
    </source>
</reference>
<feature type="transmembrane region" description="Helical" evidence="1">
    <location>
        <begin position="49"/>
        <end position="74"/>
    </location>
</feature>